<evidence type="ECO:0000313" key="4">
    <source>
        <dbReference type="Proteomes" id="UP001445076"/>
    </source>
</evidence>
<dbReference type="Pfam" id="PF05205">
    <property type="entry name" value="COMPASS-Shg1"/>
    <property type="match status" value="1"/>
</dbReference>
<dbReference type="AlphaFoldDB" id="A0AAW0XYI2"/>
<proteinExistence type="predicted"/>
<comment type="caution">
    <text evidence="3">The sequence shown here is derived from an EMBL/GenBank/DDBJ whole genome shotgun (WGS) entry which is preliminary data.</text>
</comment>
<dbReference type="PANTHER" id="PTHR31532:SF10">
    <property type="entry name" value="BIORIENTATION OF CHROMOSOMES IN CELL DIVISION PROTEIN 1-LIKE 1"/>
    <property type="match status" value="1"/>
</dbReference>
<feature type="region of interest" description="Disordered" evidence="1">
    <location>
        <begin position="167"/>
        <end position="192"/>
    </location>
</feature>
<sequence>MDIPVTQLPPGDPRLVEAIVGQLKSKGIFDQFRKECLADVDTKPAFQNLRQRVEGHVNKFLEKSTWKNDMNKNQLRDGVRKHVNNLGILDTGIDAIITQVVNPKIKPLILPYVEDTVYTFLQIDKPKRERQGSNRDEQEETVQLHIQSLDTKPSLLPMETDVISSEEDDILARESPESTHRSTPSPNGDLLKIEDEDAQDGFESYPPYDDSENAQDSVVAHVERLCLTEEVEDKPVPPTRPPLALFDDQSLDSISSNSSGLTFSTLSGKGSPGSRKLSDNMEKSQESPKMLQDVRSTTSTPLVDEKPIDEDTSQSPMDSETAEEFQTSETKFMESQPQSLAASTTTQTPSQSSGGVDKDDQNVASGARMTSPDDDSQESRGSVSKVSIASERSEVEEKAKSEKSEGEISSSSSESSDNDKGRPEESVRSEEKHYTDTPHKSSRSKSDHKSKRDSHSRERDREREKEKEAKHSKDKERKHSKSRDDHHSHRDKDKKHHRRDKDHDGDRDRSRSHHYQSSSSSNKESSGSGKSSGEKDKDRSSHQSNDKSAEGKSRRDCVTEKAENKPSNQLENKSLVSENEIIENKPTDALDNKVDDSTGEKEESKSDIKLDSQAEKHEEKSGSKLENKNDKTENKSNSKSENKNEKSESKSNSKSESKSSSKLDKSVSKSNGSKNEKSERSSNKSESKTSSKADGLSEKSESKSNSKLDSKSGSKSDGK</sequence>
<dbReference type="GO" id="GO:0048188">
    <property type="term" value="C:Set1C/COMPASS complex"/>
    <property type="evidence" value="ECO:0007669"/>
    <property type="project" value="TreeGrafter"/>
</dbReference>
<dbReference type="GO" id="GO:0031297">
    <property type="term" value="P:replication fork processing"/>
    <property type="evidence" value="ECO:0007669"/>
    <property type="project" value="TreeGrafter"/>
</dbReference>
<feature type="compositionally biased region" description="Basic and acidic residues" evidence="1">
    <location>
        <begin position="276"/>
        <end position="286"/>
    </location>
</feature>
<feature type="region of interest" description="Disordered" evidence="1">
    <location>
        <begin position="229"/>
        <end position="719"/>
    </location>
</feature>
<feature type="compositionally biased region" description="Basic and acidic residues" evidence="1">
    <location>
        <begin position="391"/>
        <end position="406"/>
    </location>
</feature>
<feature type="compositionally biased region" description="Low complexity" evidence="1">
    <location>
        <begin position="247"/>
        <end position="259"/>
    </location>
</feature>
<organism evidence="3 4">
    <name type="scientific">Cherax quadricarinatus</name>
    <name type="common">Australian red claw crayfish</name>
    <dbReference type="NCBI Taxonomy" id="27406"/>
    <lineage>
        <taxon>Eukaryota</taxon>
        <taxon>Metazoa</taxon>
        <taxon>Ecdysozoa</taxon>
        <taxon>Arthropoda</taxon>
        <taxon>Crustacea</taxon>
        <taxon>Multicrustacea</taxon>
        <taxon>Malacostraca</taxon>
        <taxon>Eumalacostraca</taxon>
        <taxon>Eucarida</taxon>
        <taxon>Decapoda</taxon>
        <taxon>Pleocyemata</taxon>
        <taxon>Astacidea</taxon>
        <taxon>Parastacoidea</taxon>
        <taxon>Parastacidae</taxon>
        <taxon>Cherax</taxon>
    </lineage>
</organism>
<dbReference type="PANTHER" id="PTHR31532">
    <property type="entry name" value="BIORIENTATION OF CHROMOSOMES IN CELL DIVISION 1 FAMILY MEMBER"/>
    <property type="match status" value="1"/>
</dbReference>
<name>A0AAW0XYI2_CHEQU</name>
<feature type="compositionally biased region" description="Basic and acidic residues" evidence="1">
    <location>
        <begin position="417"/>
        <end position="447"/>
    </location>
</feature>
<keyword evidence="4" id="KW-1185">Reference proteome</keyword>
<gene>
    <name evidence="3" type="ORF">OTU49_000579</name>
</gene>
<protein>
    <recommendedName>
        <fullName evidence="2">BOD1/SHG1 domain-containing protein</fullName>
    </recommendedName>
</protein>
<evidence type="ECO:0000259" key="2">
    <source>
        <dbReference type="Pfam" id="PF05205"/>
    </source>
</evidence>
<feature type="compositionally biased region" description="Low complexity" evidence="1">
    <location>
        <begin position="515"/>
        <end position="531"/>
    </location>
</feature>
<feature type="compositionally biased region" description="Low complexity" evidence="1">
    <location>
        <begin position="335"/>
        <end position="353"/>
    </location>
</feature>
<feature type="domain" description="BOD1/SHG1" evidence="2">
    <location>
        <begin position="19"/>
        <end position="110"/>
    </location>
</feature>
<feature type="compositionally biased region" description="Basic and acidic residues" evidence="1">
    <location>
        <begin position="674"/>
        <end position="719"/>
    </location>
</feature>
<dbReference type="Proteomes" id="UP001445076">
    <property type="component" value="Unassembled WGS sequence"/>
</dbReference>
<feature type="compositionally biased region" description="Basic and acidic residues" evidence="1">
    <location>
        <begin position="582"/>
        <end position="667"/>
    </location>
</feature>
<feature type="compositionally biased region" description="Basic and acidic residues" evidence="1">
    <location>
        <begin position="170"/>
        <end position="180"/>
    </location>
</feature>
<accession>A0AAW0XYI2</accession>
<feature type="non-terminal residue" evidence="3">
    <location>
        <position position="719"/>
    </location>
</feature>
<dbReference type="EMBL" id="JARKIK010000021">
    <property type="protein sequence ID" value="KAK8744715.1"/>
    <property type="molecule type" value="Genomic_DNA"/>
</dbReference>
<evidence type="ECO:0000313" key="3">
    <source>
        <dbReference type="EMBL" id="KAK8744715.1"/>
    </source>
</evidence>
<feature type="compositionally biased region" description="Basic and acidic residues" evidence="1">
    <location>
        <begin position="532"/>
        <end position="564"/>
    </location>
</feature>
<reference evidence="3 4" key="1">
    <citation type="journal article" date="2024" name="BMC Genomics">
        <title>Genome assembly of redclaw crayfish (Cherax quadricarinatus) provides insights into its immune adaptation and hypoxia tolerance.</title>
        <authorList>
            <person name="Liu Z."/>
            <person name="Zheng J."/>
            <person name="Li H."/>
            <person name="Fang K."/>
            <person name="Wang S."/>
            <person name="He J."/>
            <person name="Zhou D."/>
            <person name="Weng S."/>
            <person name="Chi M."/>
            <person name="Gu Z."/>
            <person name="He J."/>
            <person name="Li F."/>
            <person name="Wang M."/>
        </authorList>
    </citation>
    <scope>NUCLEOTIDE SEQUENCE [LARGE SCALE GENOMIC DNA]</scope>
    <source>
        <strain evidence="3">ZL_2023a</strain>
    </source>
</reference>
<feature type="compositionally biased region" description="Polar residues" evidence="1">
    <location>
        <begin position="565"/>
        <end position="577"/>
    </location>
</feature>
<feature type="compositionally biased region" description="Polar residues" evidence="1">
    <location>
        <begin position="313"/>
        <end position="330"/>
    </location>
</feature>
<dbReference type="InterPro" id="IPR055264">
    <property type="entry name" value="BOD1/SHG1_dom"/>
</dbReference>
<feature type="compositionally biased region" description="Basic and acidic residues" evidence="1">
    <location>
        <begin position="453"/>
        <end position="491"/>
    </location>
</feature>
<evidence type="ECO:0000256" key="1">
    <source>
        <dbReference type="SAM" id="MobiDB-lite"/>
    </source>
</evidence>